<proteinExistence type="predicted"/>
<comment type="caution">
    <text evidence="1">The sequence shown here is derived from an EMBL/GenBank/DDBJ whole genome shotgun (WGS) entry which is preliminary data.</text>
</comment>
<dbReference type="OrthoDB" id="9811476at2"/>
<keyword evidence="2" id="KW-1185">Reference proteome</keyword>
<evidence type="ECO:0000313" key="1">
    <source>
        <dbReference type="EMBL" id="TCS68549.1"/>
    </source>
</evidence>
<protein>
    <submittedName>
        <fullName evidence="1">Uncharacterized protein</fullName>
    </submittedName>
</protein>
<sequence length="372" mass="40859">MAEETSTGTAPAFPKLLPLPRIERPLRFPVDRLAEVKSAADLPSRLVLGDLVADSFKFEKKGWSAEWHDADGHKAKLRFAGGLSSLELSCAGDELVTLVSAERFAELDGTVQNLHPAGWMEKLAGKLGRYNLKVFPHREDDAVAGSFADGPLLTLALPVPADRLMALFELHKQLQGDGALTTNIDAYARLHFSVVNYLEGRNPGMLNHPVGLVLYHVNALGTPAGEMPVREEDEAGVAAWTLRRSHYLYIAHCPLRDAARLVERLAGAGFIGVARGREGYPDGAEFGAALMPFGYEYVVKNVYWFDAERRRRVFYPDLGDSADRNALGAHSGDIWIKSLIRDAQKLSEQFKADTARSFAEGMAGNIPAEQRH</sequence>
<dbReference type="AlphaFoldDB" id="A0A4R3JRM5"/>
<dbReference type="Proteomes" id="UP000295135">
    <property type="component" value="Unassembled WGS sequence"/>
</dbReference>
<dbReference type="RefSeq" id="WP_126460477.1">
    <property type="nucleotide sequence ID" value="NZ_AP018721.1"/>
</dbReference>
<gene>
    <name evidence="1" type="ORF">EDC61_1262</name>
</gene>
<reference evidence="1 2" key="1">
    <citation type="submission" date="2019-03" db="EMBL/GenBank/DDBJ databases">
        <title>Genomic Encyclopedia of Type Strains, Phase IV (KMG-IV): sequencing the most valuable type-strain genomes for metagenomic binning, comparative biology and taxonomic classification.</title>
        <authorList>
            <person name="Goeker M."/>
        </authorList>
    </citation>
    <scope>NUCLEOTIDE SEQUENCE [LARGE SCALE GENOMIC DNA]</scope>
    <source>
        <strain evidence="1 2">DSM 103923</strain>
    </source>
</reference>
<evidence type="ECO:0000313" key="2">
    <source>
        <dbReference type="Proteomes" id="UP000295135"/>
    </source>
</evidence>
<dbReference type="EMBL" id="SLZY01000026">
    <property type="protein sequence ID" value="TCS68549.1"/>
    <property type="molecule type" value="Genomic_DNA"/>
</dbReference>
<name>A0A4R3JRM5_9PROT</name>
<accession>A0A4R3JRM5</accession>
<organism evidence="1 2">
    <name type="scientific">Sulfuritortus calidifontis</name>
    <dbReference type="NCBI Taxonomy" id="1914471"/>
    <lineage>
        <taxon>Bacteria</taxon>
        <taxon>Pseudomonadati</taxon>
        <taxon>Pseudomonadota</taxon>
        <taxon>Betaproteobacteria</taxon>
        <taxon>Nitrosomonadales</taxon>
        <taxon>Thiobacillaceae</taxon>
        <taxon>Sulfuritortus</taxon>
    </lineage>
</organism>